<dbReference type="Proteomes" id="UP000800200">
    <property type="component" value="Unassembled WGS sequence"/>
</dbReference>
<organism evidence="1 2">
    <name type="scientific">Zopfia rhizophila CBS 207.26</name>
    <dbReference type="NCBI Taxonomy" id="1314779"/>
    <lineage>
        <taxon>Eukaryota</taxon>
        <taxon>Fungi</taxon>
        <taxon>Dikarya</taxon>
        <taxon>Ascomycota</taxon>
        <taxon>Pezizomycotina</taxon>
        <taxon>Dothideomycetes</taxon>
        <taxon>Dothideomycetes incertae sedis</taxon>
        <taxon>Zopfiaceae</taxon>
        <taxon>Zopfia</taxon>
    </lineage>
</organism>
<dbReference type="EMBL" id="ML994667">
    <property type="protein sequence ID" value="KAF2179425.1"/>
    <property type="molecule type" value="Genomic_DNA"/>
</dbReference>
<keyword evidence="2" id="KW-1185">Reference proteome</keyword>
<protein>
    <submittedName>
        <fullName evidence="1">Uncharacterized protein</fullName>
    </submittedName>
</protein>
<proteinExistence type="predicted"/>
<reference evidence="1" key="1">
    <citation type="journal article" date="2020" name="Stud. Mycol.">
        <title>101 Dothideomycetes genomes: a test case for predicting lifestyles and emergence of pathogens.</title>
        <authorList>
            <person name="Haridas S."/>
            <person name="Albert R."/>
            <person name="Binder M."/>
            <person name="Bloem J."/>
            <person name="Labutti K."/>
            <person name="Salamov A."/>
            <person name="Andreopoulos B."/>
            <person name="Baker S."/>
            <person name="Barry K."/>
            <person name="Bills G."/>
            <person name="Bluhm B."/>
            <person name="Cannon C."/>
            <person name="Castanera R."/>
            <person name="Culley D."/>
            <person name="Daum C."/>
            <person name="Ezra D."/>
            <person name="Gonzalez J."/>
            <person name="Henrissat B."/>
            <person name="Kuo A."/>
            <person name="Liang C."/>
            <person name="Lipzen A."/>
            <person name="Lutzoni F."/>
            <person name="Magnuson J."/>
            <person name="Mondo S."/>
            <person name="Nolan M."/>
            <person name="Ohm R."/>
            <person name="Pangilinan J."/>
            <person name="Park H.-J."/>
            <person name="Ramirez L."/>
            <person name="Alfaro M."/>
            <person name="Sun H."/>
            <person name="Tritt A."/>
            <person name="Yoshinaga Y."/>
            <person name="Zwiers L.-H."/>
            <person name="Turgeon B."/>
            <person name="Goodwin S."/>
            <person name="Spatafora J."/>
            <person name="Crous P."/>
            <person name="Grigoriev I."/>
        </authorList>
    </citation>
    <scope>NUCLEOTIDE SEQUENCE</scope>
    <source>
        <strain evidence="1">CBS 207.26</strain>
    </source>
</reference>
<name>A0A6A6DJX6_9PEZI</name>
<evidence type="ECO:0000313" key="1">
    <source>
        <dbReference type="EMBL" id="KAF2179425.1"/>
    </source>
</evidence>
<gene>
    <name evidence="1" type="ORF">K469DRAFT_303377</name>
</gene>
<sequence length="63" mass="6641">MSRGRSGPSHGPVSASAFRLVLGRRRYRSTAVPLALACTCMSDLHGQACTCMAGSTSVVDWRG</sequence>
<evidence type="ECO:0000313" key="2">
    <source>
        <dbReference type="Proteomes" id="UP000800200"/>
    </source>
</evidence>
<accession>A0A6A6DJX6</accession>
<dbReference type="AlphaFoldDB" id="A0A6A6DJX6"/>